<proteinExistence type="predicted"/>
<dbReference type="Proteomes" id="UP000242715">
    <property type="component" value="Unassembled WGS sequence"/>
</dbReference>
<sequence>MRVDKVFVQSSAGLDALATVNCAKDFFTLLFSNWMRWGNKGLPYQRGTRVRSYVRTVVPPTGIALILLES</sequence>
<reference evidence="2" key="1">
    <citation type="journal article" date="2017" name="Front. Plant Sci.">
        <title>Climate Clever Clovers: New Paradigm to Reduce the Environmental Footprint of Ruminants by Breeding Low Methanogenic Forages Utilizing Haplotype Variation.</title>
        <authorList>
            <person name="Kaur P."/>
            <person name="Appels R."/>
            <person name="Bayer P.E."/>
            <person name="Keeble-Gagnere G."/>
            <person name="Wang J."/>
            <person name="Hirakawa H."/>
            <person name="Shirasawa K."/>
            <person name="Vercoe P."/>
            <person name="Stefanova K."/>
            <person name="Durmic Z."/>
            <person name="Nichols P."/>
            <person name="Revell C."/>
            <person name="Isobe S.N."/>
            <person name="Edwards D."/>
            <person name="Erskine W."/>
        </authorList>
    </citation>
    <scope>NUCLEOTIDE SEQUENCE [LARGE SCALE GENOMIC DNA]</scope>
    <source>
        <strain evidence="2">cv. Daliak</strain>
    </source>
</reference>
<name>A0A2Z6PLZ0_TRISU</name>
<dbReference type="EMBL" id="DF974209">
    <property type="protein sequence ID" value="GAU46407.1"/>
    <property type="molecule type" value="Genomic_DNA"/>
</dbReference>
<organism evidence="1 2">
    <name type="scientific">Trifolium subterraneum</name>
    <name type="common">Subterranean clover</name>
    <dbReference type="NCBI Taxonomy" id="3900"/>
    <lineage>
        <taxon>Eukaryota</taxon>
        <taxon>Viridiplantae</taxon>
        <taxon>Streptophyta</taxon>
        <taxon>Embryophyta</taxon>
        <taxon>Tracheophyta</taxon>
        <taxon>Spermatophyta</taxon>
        <taxon>Magnoliopsida</taxon>
        <taxon>eudicotyledons</taxon>
        <taxon>Gunneridae</taxon>
        <taxon>Pentapetalae</taxon>
        <taxon>rosids</taxon>
        <taxon>fabids</taxon>
        <taxon>Fabales</taxon>
        <taxon>Fabaceae</taxon>
        <taxon>Papilionoideae</taxon>
        <taxon>50 kb inversion clade</taxon>
        <taxon>NPAAA clade</taxon>
        <taxon>Hologalegina</taxon>
        <taxon>IRL clade</taxon>
        <taxon>Trifolieae</taxon>
        <taxon>Trifolium</taxon>
    </lineage>
</organism>
<dbReference type="AlphaFoldDB" id="A0A2Z6PLZ0"/>
<evidence type="ECO:0000313" key="2">
    <source>
        <dbReference type="Proteomes" id="UP000242715"/>
    </source>
</evidence>
<keyword evidence="2" id="KW-1185">Reference proteome</keyword>
<accession>A0A2Z6PLZ0</accession>
<protein>
    <submittedName>
        <fullName evidence="1">Uncharacterized protein</fullName>
    </submittedName>
</protein>
<gene>
    <name evidence="1" type="ORF">TSUD_28230</name>
</gene>
<evidence type="ECO:0000313" key="1">
    <source>
        <dbReference type="EMBL" id="GAU46407.1"/>
    </source>
</evidence>